<reference evidence="1 4" key="1">
    <citation type="submission" date="2019-08" db="EMBL/GenBank/DDBJ databases">
        <title>Comparison of rpoB and gyrB Sequences from Mobiluncus Species and Development of a Multiplex PCR Method for Clinical Detection of Mobiluncus curtisii and Mobiluncus mulieris.</title>
        <authorList>
            <person name="Yang L."/>
            <person name="Shen Y."/>
            <person name="Xu G."/>
            <person name="Shu L.-B."/>
            <person name="Hu J."/>
            <person name="Zhang R."/>
            <person name="Wang Y."/>
            <person name="Zhou H.-W."/>
            <person name="Zhang X."/>
        </authorList>
    </citation>
    <scope>NUCLEOTIDE SEQUENCE [LARGE SCALE GENOMIC DNA]</scope>
    <source>
        <strain evidence="1 4">M26</strain>
    </source>
</reference>
<proteinExistence type="predicted"/>
<organism evidence="2 3">
    <name type="scientific">Mobiluncus mulieris</name>
    <dbReference type="NCBI Taxonomy" id="2052"/>
    <lineage>
        <taxon>Bacteria</taxon>
        <taxon>Bacillati</taxon>
        <taxon>Actinomycetota</taxon>
        <taxon>Actinomycetes</taxon>
        <taxon>Actinomycetales</taxon>
        <taxon>Actinomycetaceae</taxon>
        <taxon>Mobiluncus</taxon>
    </lineage>
</organism>
<gene>
    <name evidence="1" type="ORF">FYZ43_04275</name>
    <name evidence="2" type="ORF">HHJ78_05605</name>
</gene>
<evidence type="ECO:0000313" key="3">
    <source>
        <dbReference type="Proteomes" id="UP000578252"/>
    </source>
</evidence>
<accession>A0A7Y0U5E8</accession>
<comment type="caution">
    <text evidence="2">The sequence shown here is derived from an EMBL/GenBank/DDBJ whole genome shotgun (WGS) entry which is preliminary data.</text>
</comment>
<reference evidence="2 3" key="2">
    <citation type="submission" date="2020-04" db="EMBL/GenBank/DDBJ databases">
        <title>Antimicrobial susceptibility and clonality of vaginal-derived multi-drug resistant Mobiluncus isolates in China.</title>
        <authorList>
            <person name="Zhang X."/>
        </authorList>
    </citation>
    <scope>NUCLEOTIDE SEQUENCE [LARGE SCALE GENOMIC DNA]</scope>
    <source>
        <strain evidence="2 3">13</strain>
    </source>
</reference>
<keyword evidence="2" id="KW-0238">DNA-binding</keyword>
<evidence type="ECO:0000313" key="2">
    <source>
        <dbReference type="EMBL" id="NMW65014.1"/>
    </source>
</evidence>
<protein>
    <submittedName>
        <fullName evidence="2">AbrB/MazE/SpoVT family DNA-binding domain-containing protein</fullName>
    </submittedName>
</protein>
<name>A0A7Y0U5E8_9ACTO</name>
<dbReference type="GO" id="GO:0003677">
    <property type="term" value="F:DNA binding"/>
    <property type="evidence" value="ECO:0007669"/>
    <property type="project" value="UniProtKB-KW"/>
</dbReference>
<dbReference type="EMBL" id="VSZY01000004">
    <property type="protein sequence ID" value="MCU9968632.1"/>
    <property type="molecule type" value="Genomic_DNA"/>
</dbReference>
<dbReference type="Proteomes" id="UP001209486">
    <property type="component" value="Unassembled WGS sequence"/>
</dbReference>
<dbReference type="AlphaFoldDB" id="A0A7Y0U5E8"/>
<dbReference type="EMBL" id="JABCUR010000004">
    <property type="protein sequence ID" value="NMW65014.1"/>
    <property type="molecule type" value="Genomic_DNA"/>
</dbReference>
<evidence type="ECO:0000313" key="4">
    <source>
        <dbReference type="Proteomes" id="UP001209486"/>
    </source>
</evidence>
<sequence>MWYAGGMDTTYATVVGDRGRLVVPSVLRRSQDWRQGTQLLLLETPYGVLVMTRSQAKDLVKRQIGAGSLVAELLAERREIAGKEAS</sequence>
<evidence type="ECO:0000313" key="1">
    <source>
        <dbReference type="EMBL" id="MCU9968632.1"/>
    </source>
</evidence>
<dbReference type="Proteomes" id="UP000578252">
    <property type="component" value="Unassembled WGS sequence"/>
</dbReference>